<proteinExistence type="predicted"/>
<accession>A0A0F6HCR9</accession>
<comment type="caution">
    <text evidence="1">The sequence shown here is derived from an EMBL/GenBank/DDBJ whole genome shotgun (WGS) entry which is preliminary data.</text>
</comment>
<dbReference type="AlphaFoldDB" id="A0A0F6HCR9"/>
<evidence type="ECO:0000313" key="1">
    <source>
        <dbReference type="EMBL" id="EKO26103.1"/>
    </source>
</evidence>
<gene>
    <name evidence="1" type="ORF">LEP1GSC104_3948</name>
</gene>
<name>A0A0F6HCR9_LEPIR</name>
<dbReference type="EMBL" id="AHNQ02000018">
    <property type="protein sequence ID" value="EKO26103.1"/>
    <property type="molecule type" value="Genomic_DNA"/>
</dbReference>
<organism evidence="1 2">
    <name type="scientific">Leptospira interrogans str. UI 12621</name>
    <dbReference type="NCBI Taxonomy" id="1049937"/>
    <lineage>
        <taxon>Bacteria</taxon>
        <taxon>Pseudomonadati</taxon>
        <taxon>Spirochaetota</taxon>
        <taxon>Spirochaetia</taxon>
        <taxon>Leptospirales</taxon>
        <taxon>Leptospiraceae</taxon>
        <taxon>Leptospira</taxon>
    </lineage>
</organism>
<dbReference type="Proteomes" id="UP000006324">
    <property type="component" value="Unassembled WGS sequence"/>
</dbReference>
<protein>
    <submittedName>
        <fullName evidence="1">Uncharacterized protein</fullName>
    </submittedName>
</protein>
<sequence>MEERIHTQFLIDDKGEKSSALLPIEEYNTMLENAQELEKINALLWHYITSLFHDTGKFSQIFQKAVQKTLKSTDFIESSFNLEDQKILLKAFREFSQEFDFSSEPDEKEPTKKEILDGIKQGLKEVELHRQGKLKLKSAKELLDEL</sequence>
<evidence type="ECO:0000313" key="2">
    <source>
        <dbReference type="Proteomes" id="UP000006324"/>
    </source>
</evidence>
<reference evidence="1 2" key="1">
    <citation type="submission" date="2012-09" db="EMBL/GenBank/DDBJ databases">
        <authorList>
            <person name="Harkins D.M."/>
            <person name="Durkin A.S."/>
            <person name="Brinkac L.M."/>
            <person name="Selengut J.D."/>
            <person name="Sanka R."/>
            <person name="DePew J."/>
            <person name="Purushe J."/>
            <person name="Chanthongthip A."/>
            <person name="Lattana O."/>
            <person name="Phetsouvanh R."/>
            <person name="Newton P.N."/>
            <person name="Vinetz J.M."/>
            <person name="Sutton G.G."/>
            <person name="Nelson W.C."/>
            <person name="Fouts D.E."/>
        </authorList>
    </citation>
    <scope>NUCLEOTIDE SEQUENCE [LARGE SCALE GENOMIC DNA]</scope>
    <source>
        <strain evidence="1 2">UI 12621</strain>
    </source>
</reference>